<dbReference type="Proteomes" id="UP000783686">
    <property type="component" value="Unassembled WGS sequence"/>
</dbReference>
<dbReference type="AlphaFoldDB" id="A0A811K0X7"/>
<evidence type="ECO:0000313" key="2">
    <source>
        <dbReference type="Proteomes" id="UP000614601"/>
    </source>
</evidence>
<dbReference type="EMBL" id="CAJFCW020000002">
    <property type="protein sequence ID" value="CAG9088189.1"/>
    <property type="molecule type" value="Genomic_DNA"/>
</dbReference>
<evidence type="ECO:0000313" key="1">
    <source>
        <dbReference type="EMBL" id="CAD5208978.1"/>
    </source>
</evidence>
<accession>A0A811K0X7</accession>
<reference evidence="1" key="1">
    <citation type="submission" date="2020-09" db="EMBL/GenBank/DDBJ databases">
        <authorList>
            <person name="Kikuchi T."/>
        </authorList>
    </citation>
    <scope>NUCLEOTIDE SEQUENCE</scope>
    <source>
        <strain evidence="1">SH1</strain>
    </source>
</reference>
<protein>
    <submittedName>
        <fullName evidence="1">Uncharacterized protein</fullName>
    </submittedName>
</protein>
<keyword evidence="2" id="KW-1185">Reference proteome</keyword>
<organism evidence="1 2">
    <name type="scientific">Bursaphelenchus okinawaensis</name>
    <dbReference type="NCBI Taxonomy" id="465554"/>
    <lineage>
        <taxon>Eukaryota</taxon>
        <taxon>Metazoa</taxon>
        <taxon>Ecdysozoa</taxon>
        <taxon>Nematoda</taxon>
        <taxon>Chromadorea</taxon>
        <taxon>Rhabditida</taxon>
        <taxon>Tylenchina</taxon>
        <taxon>Tylenchomorpha</taxon>
        <taxon>Aphelenchoidea</taxon>
        <taxon>Aphelenchoididae</taxon>
        <taxon>Bursaphelenchus</taxon>
    </lineage>
</organism>
<dbReference type="Proteomes" id="UP000614601">
    <property type="component" value="Unassembled WGS sequence"/>
</dbReference>
<sequence>MCDQYNVETCKTCTYVLVRQQQHRNAYHVRTNTFFAKLQYDEKRQHMRYNIKHQSACSMLRRHKWDTHFENHLN</sequence>
<dbReference type="EMBL" id="CAJFDH010000002">
    <property type="protein sequence ID" value="CAD5208978.1"/>
    <property type="molecule type" value="Genomic_DNA"/>
</dbReference>
<gene>
    <name evidence="1" type="ORF">BOKJ2_LOCUS2450</name>
</gene>
<comment type="caution">
    <text evidence="1">The sequence shown here is derived from an EMBL/GenBank/DDBJ whole genome shotgun (WGS) entry which is preliminary data.</text>
</comment>
<proteinExistence type="predicted"/>
<name>A0A811K0X7_9BILA</name>